<accession>A0ABU5Q713</accession>
<comment type="caution">
    <text evidence="1">The sequence shown here is derived from an EMBL/GenBank/DDBJ whole genome shotgun (WGS) entry which is preliminary data.</text>
</comment>
<dbReference type="EMBL" id="JAYFUM010000006">
    <property type="protein sequence ID" value="MEA5138625.1"/>
    <property type="molecule type" value="Genomic_DNA"/>
</dbReference>
<sequence length="189" mass="22352">MVLIQSLALPKVSSDDLYDGVKNGERWSFEFLERTLFSGHLLELNGDKDLAFDLYHDVILELYLKIIEGKLTKTDENGTGLVISWVKRHLDWKRRDYWKSSRYKDVVKLDEHHEQTCACFPEIENKIYFNQVITIIEKMTAKNRMILQDKLVDELEWKVIYQKYPLENQGSLRVLFSNSLKSLRVHLSQ</sequence>
<proteinExistence type="predicted"/>
<keyword evidence="2" id="KW-1185">Reference proteome</keyword>
<dbReference type="RefSeq" id="WP_323295792.1">
    <property type="nucleotide sequence ID" value="NZ_JAYFUM010000006.1"/>
</dbReference>
<dbReference type="Proteomes" id="UP001302949">
    <property type="component" value="Unassembled WGS sequence"/>
</dbReference>
<evidence type="ECO:0000313" key="1">
    <source>
        <dbReference type="EMBL" id="MEA5138625.1"/>
    </source>
</evidence>
<name>A0ABU5Q713_9BACT</name>
<gene>
    <name evidence="1" type="ORF">VB248_05765</name>
</gene>
<reference evidence="1 2" key="1">
    <citation type="submission" date="2023-12" db="EMBL/GenBank/DDBJ databases">
        <title>Novel species of the genus Arcicella isolated from rivers.</title>
        <authorList>
            <person name="Lu H."/>
        </authorList>
    </citation>
    <scope>NUCLEOTIDE SEQUENCE [LARGE SCALE GENOMIC DNA]</scope>
    <source>
        <strain evidence="1 2">KCTC 23307</strain>
    </source>
</reference>
<protein>
    <submittedName>
        <fullName evidence="1">Uncharacterized protein</fullName>
    </submittedName>
</protein>
<evidence type="ECO:0000313" key="2">
    <source>
        <dbReference type="Proteomes" id="UP001302949"/>
    </source>
</evidence>
<organism evidence="1 2">
    <name type="scientific">Arcicella rigui</name>
    <dbReference type="NCBI Taxonomy" id="797020"/>
    <lineage>
        <taxon>Bacteria</taxon>
        <taxon>Pseudomonadati</taxon>
        <taxon>Bacteroidota</taxon>
        <taxon>Cytophagia</taxon>
        <taxon>Cytophagales</taxon>
        <taxon>Flectobacillaceae</taxon>
        <taxon>Arcicella</taxon>
    </lineage>
</organism>